<evidence type="ECO:0000256" key="4">
    <source>
        <dbReference type="ARBA" id="ARBA00023136"/>
    </source>
</evidence>
<keyword evidence="7" id="KW-1185">Reference proteome</keyword>
<name>A0ABQ3CDJ1_9ACTN</name>
<keyword evidence="4 5" id="KW-0472">Membrane</keyword>
<keyword evidence="3 5" id="KW-1133">Transmembrane helix</keyword>
<evidence type="ECO:0000256" key="5">
    <source>
        <dbReference type="SAM" id="Phobius"/>
    </source>
</evidence>
<comment type="subcellular location">
    <subcellularLocation>
        <location evidence="1">Membrane</location>
        <topology evidence="1">Multi-pass membrane protein</topology>
    </subcellularLocation>
</comment>
<feature type="transmembrane region" description="Helical" evidence="5">
    <location>
        <begin position="20"/>
        <end position="38"/>
    </location>
</feature>
<evidence type="ECO:0000313" key="7">
    <source>
        <dbReference type="Proteomes" id="UP000653644"/>
    </source>
</evidence>
<protein>
    <recommendedName>
        <fullName evidence="8">ABC transmembrane type-1 domain-containing protein</fullName>
    </recommendedName>
</protein>
<keyword evidence="2 5" id="KW-0812">Transmembrane</keyword>
<dbReference type="InterPro" id="IPR035906">
    <property type="entry name" value="MetI-like_sf"/>
</dbReference>
<dbReference type="Proteomes" id="UP000653644">
    <property type="component" value="Unassembled WGS sequence"/>
</dbReference>
<accession>A0ABQ3CDJ1</accession>
<organism evidence="6 7">
    <name type="scientific">Streptomyces canarius</name>
    <dbReference type="NCBI Taxonomy" id="285453"/>
    <lineage>
        <taxon>Bacteria</taxon>
        <taxon>Bacillati</taxon>
        <taxon>Actinomycetota</taxon>
        <taxon>Actinomycetes</taxon>
        <taxon>Kitasatosporales</taxon>
        <taxon>Streptomycetaceae</taxon>
        <taxon>Streptomyces</taxon>
    </lineage>
</organism>
<evidence type="ECO:0000256" key="2">
    <source>
        <dbReference type="ARBA" id="ARBA00022692"/>
    </source>
</evidence>
<evidence type="ECO:0000313" key="6">
    <source>
        <dbReference type="EMBL" id="GHA02174.1"/>
    </source>
</evidence>
<evidence type="ECO:0008006" key="8">
    <source>
        <dbReference type="Google" id="ProtNLM"/>
    </source>
</evidence>
<dbReference type="EMBL" id="BMVN01000001">
    <property type="protein sequence ID" value="GHA02174.1"/>
    <property type="molecule type" value="Genomic_DNA"/>
</dbReference>
<reference evidence="7" key="1">
    <citation type="journal article" date="2019" name="Int. J. Syst. Evol. Microbiol.">
        <title>The Global Catalogue of Microorganisms (GCM) 10K type strain sequencing project: providing services to taxonomists for standard genome sequencing and annotation.</title>
        <authorList>
            <consortium name="The Broad Institute Genomics Platform"/>
            <consortium name="The Broad Institute Genome Sequencing Center for Infectious Disease"/>
            <person name="Wu L."/>
            <person name="Ma J."/>
        </authorList>
    </citation>
    <scope>NUCLEOTIDE SEQUENCE [LARGE SCALE GENOMIC DNA]</scope>
    <source>
        <strain evidence="7">JCM 4733</strain>
    </source>
</reference>
<sequence length="52" mass="5841">MISTFLFRFRGPYGAHWEIISAGTVLVILPTLIVFLAPQRFVCNGFVRGATR</sequence>
<evidence type="ECO:0000256" key="1">
    <source>
        <dbReference type="ARBA" id="ARBA00004141"/>
    </source>
</evidence>
<gene>
    <name evidence="6" type="ORF">GCM10010345_02520</name>
</gene>
<proteinExistence type="predicted"/>
<comment type="caution">
    <text evidence="6">The sequence shown here is derived from an EMBL/GenBank/DDBJ whole genome shotgun (WGS) entry which is preliminary data.</text>
</comment>
<evidence type="ECO:0000256" key="3">
    <source>
        <dbReference type="ARBA" id="ARBA00022989"/>
    </source>
</evidence>
<dbReference type="SUPFAM" id="SSF161098">
    <property type="entry name" value="MetI-like"/>
    <property type="match status" value="1"/>
</dbReference>